<sequence length="497" mass="52840">MCDENAGTSRRRFLSLAGAATSATFLQMMNPAASATAATAVAGRSRQARATSLSISVGKSEITPPVGTPLAGWGVDTPRLSTGNNAPLYARCIILWDGGYPNVIVTADTLGFDRAVNLNIRNRVSALGVAQSDFVLSALHTHNGGALINELVEYITYNISSGSAAASAIQAYTTSVEDAIVSLVSTTLNAPRTPCTLDYQVADEDFSYNREGLPYVERDVPILAARSSADGSLLAVLFSYGCHPVAAGGQTLSDPDYPGVACTLIENATKAHAQFLTGSAGDQDPVGDFSWQLSTQYGTDLGQTVVNALAKRGRRVTGPILTDYRDVTVPLDITNTPANLAQVRADYVARQANSALPGYFRRHAEMMIGQIDNGSFATSMYVPQQTWQLQGSPRLNLALSAGELVSGYAVYFRSRYGGSNGMWVCGYANEYPAYIPSNELLSSGGALHYACGWSTDYPGIAGGAQTIFGWLGHFRLQPNNPSVDVEQIVINNLTQML</sequence>
<organism evidence="1 2">
    <name type="scientific">Actinospica acidithermotolerans</name>
    <dbReference type="NCBI Taxonomy" id="2828514"/>
    <lineage>
        <taxon>Bacteria</taxon>
        <taxon>Bacillati</taxon>
        <taxon>Actinomycetota</taxon>
        <taxon>Actinomycetes</taxon>
        <taxon>Catenulisporales</taxon>
        <taxon>Actinospicaceae</taxon>
        <taxon>Actinospica</taxon>
    </lineage>
</organism>
<dbReference type="Proteomes" id="UP000676325">
    <property type="component" value="Unassembled WGS sequence"/>
</dbReference>
<reference evidence="1" key="1">
    <citation type="submission" date="2021-04" db="EMBL/GenBank/DDBJ databases">
        <title>Genome based classification of Actinospica acidithermotolerans sp. nov., an actinobacterium isolated from an Indonesian hot spring.</title>
        <authorList>
            <person name="Kusuma A.B."/>
            <person name="Putra K.E."/>
            <person name="Nafisah S."/>
            <person name="Loh J."/>
            <person name="Nouioui I."/>
            <person name="Goodfellow M."/>
        </authorList>
    </citation>
    <scope>NUCLEOTIDE SEQUENCE</scope>
    <source>
        <strain evidence="1">MGRD01-02</strain>
    </source>
</reference>
<protein>
    <recommendedName>
        <fullName evidence="3">Neutral/alkaline non-lysosomal ceramidase N-terminal domain-containing protein</fullName>
    </recommendedName>
</protein>
<dbReference type="EMBL" id="JAGSOH010000058">
    <property type="protein sequence ID" value="MBR7828505.1"/>
    <property type="molecule type" value="Genomic_DNA"/>
</dbReference>
<dbReference type="RefSeq" id="WP_212519639.1">
    <property type="nucleotide sequence ID" value="NZ_JAGSOH010000058.1"/>
</dbReference>
<evidence type="ECO:0000313" key="2">
    <source>
        <dbReference type="Proteomes" id="UP000676325"/>
    </source>
</evidence>
<keyword evidence="2" id="KW-1185">Reference proteome</keyword>
<dbReference type="InterPro" id="IPR006311">
    <property type="entry name" value="TAT_signal"/>
</dbReference>
<accession>A0A941EDN0</accession>
<proteinExistence type="predicted"/>
<evidence type="ECO:0008006" key="3">
    <source>
        <dbReference type="Google" id="ProtNLM"/>
    </source>
</evidence>
<comment type="caution">
    <text evidence="1">The sequence shown here is derived from an EMBL/GenBank/DDBJ whole genome shotgun (WGS) entry which is preliminary data.</text>
</comment>
<evidence type="ECO:0000313" key="1">
    <source>
        <dbReference type="EMBL" id="MBR7828505.1"/>
    </source>
</evidence>
<name>A0A941EDN0_9ACTN</name>
<dbReference type="PROSITE" id="PS51318">
    <property type="entry name" value="TAT"/>
    <property type="match status" value="1"/>
</dbReference>
<dbReference type="AlphaFoldDB" id="A0A941EDN0"/>
<gene>
    <name evidence="1" type="ORF">KDK95_19495</name>
</gene>